<feature type="active site" description="Proton donor/acceptor" evidence="10">
    <location>
        <position position="273"/>
    </location>
</feature>
<dbReference type="InterPro" id="IPR006680">
    <property type="entry name" value="Amidohydro-rel"/>
</dbReference>
<dbReference type="STRING" id="574376.BAMA_03095"/>
<dbReference type="OrthoDB" id="9776488at2"/>
<dbReference type="InterPro" id="IPR011059">
    <property type="entry name" value="Metal-dep_hydrolase_composite"/>
</dbReference>
<comment type="caution">
    <text evidence="14">The sequence shown here is derived from an EMBL/GenBank/DDBJ whole genome shotgun (WGS) entry which is preliminary data.</text>
</comment>
<evidence type="ECO:0000313" key="15">
    <source>
        <dbReference type="Proteomes" id="UP000027822"/>
    </source>
</evidence>
<evidence type="ECO:0000256" key="10">
    <source>
        <dbReference type="PIRSR" id="PIRSR038994-1"/>
    </source>
</evidence>
<gene>
    <name evidence="14" type="ORF">BAMA_03095</name>
</gene>
<evidence type="ECO:0000256" key="5">
    <source>
        <dbReference type="ARBA" id="ARBA00022801"/>
    </source>
</evidence>
<evidence type="ECO:0000313" key="14">
    <source>
        <dbReference type="EMBL" id="KEK18777.1"/>
    </source>
</evidence>
<reference evidence="14 15" key="1">
    <citation type="submission" date="2014-06" db="EMBL/GenBank/DDBJ databases">
        <title>Draft genome sequence of Bacillus manliponensis JCM 15802 (MCCC 1A00708).</title>
        <authorList>
            <person name="Lai Q."/>
            <person name="Liu Y."/>
            <person name="Shao Z."/>
        </authorList>
    </citation>
    <scope>NUCLEOTIDE SEQUENCE [LARGE SCALE GENOMIC DNA]</scope>
    <source>
        <strain evidence="14 15">JCM 15802</strain>
    </source>
</reference>
<dbReference type="GO" id="GO:0006046">
    <property type="term" value="P:N-acetylglucosamine catabolic process"/>
    <property type="evidence" value="ECO:0007669"/>
    <property type="project" value="TreeGrafter"/>
</dbReference>
<dbReference type="FunFam" id="3.20.20.140:FF:000004">
    <property type="entry name" value="N-acetylglucosamine-6-phosphate deacetylase"/>
    <property type="match status" value="1"/>
</dbReference>
<comment type="catalytic activity">
    <reaction evidence="7">
        <text>N-acetyl-D-glucosamine 6-phosphate + H2O = D-glucosamine 6-phosphate + acetate</text>
        <dbReference type="Rhea" id="RHEA:22936"/>
        <dbReference type="ChEBI" id="CHEBI:15377"/>
        <dbReference type="ChEBI" id="CHEBI:30089"/>
        <dbReference type="ChEBI" id="CHEBI:57513"/>
        <dbReference type="ChEBI" id="CHEBI:58725"/>
        <dbReference type="EC" id="3.5.1.25"/>
    </reaction>
</comment>
<evidence type="ECO:0000256" key="6">
    <source>
        <dbReference type="ARBA" id="ARBA00023277"/>
    </source>
</evidence>
<dbReference type="Gene3D" id="2.30.40.10">
    <property type="entry name" value="Urease, subunit C, domain 1"/>
    <property type="match status" value="1"/>
</dbReference>
<dbReference type="NCBIfam" id="TIGR00221">
    <property type="entry name" value="nagA"/>
    <property type="match status" value="1"/>
</dbReference>
<evidence type="ECO:0000256" key="1">
    <source>
        <dbReference type="ARBA" id="ARBA00010716"/>
    </source>
</evidence>
<feature type="domain" description="Amidohydrolase-related" evidence="13">
    <location>
        <begin position="49"/>
        <end position="377"/>
    </location>
</feature>
<evidence type="ECO:0000259" key="13">
    <source>
        <dbReference type="Pfam" id="PF01979"/>
    </source>
</evidence>
<accession>A0A073JX35</accession>
<dbReference type="EC" id="3.5.1.25" evidence="2"/>
<dbReference type="eggNOG" id="COG1820">
    <property type="taxonomic scope" value="Bacteria"/>
</dbReference>
<feature type="binding site" evidence="12">
    <location>
        <position position="194"/>
    </location>
    <ligand>
        <name>Zn(2+)</name>
        <dbReference type="ChEBI" id="CHEBI:29105"/>
    </ligand>
</feature>
<dbReference type="Gene3D" id="3.20.20.140">
    <property type="entry name" value="Metal-dependent hydrolases"/>
    <property type="match status" value="1"/>
</dbReference>
<keyword evidence="15" id="KW-1185">Reference proteome</keyword>
<feature type="binding site" evidence="11">
    <location>
        <begin position="306"/>
        <end position="308"/>
    </location>
    <ligand>
        <name>substrate</name>
    </ligand>
</feature>
<evidence type="ECO:0000256" key="9">
    <source>
        <dbReference type="PIRNR" id="PIRNR038994"/>
    </source>
</evidence>
<feature type="binding site" evidence="12">
    <location>
        <position position="215"/>
    </location>
    <ligand>
        <name>Zn(2+)</name>
        <dbReference type="ChEBI" id="CHEBI:29105"/>
    </ligand>
</feature>
<name>A0A073JX35_9BACI</name>
<feature type="binding site" evidence="11">
    <location>
        <position position="226"/>
    </location>
    <ligand>
        <name>substrate</name>
    </ligand>
</feature>
<dbReference type="PANTHER" id="PTHR11113">
    <property type="entry name" value="N-ACETYLGLUCOSAMINE-6-PHOSPHATE DEACETYLASE"/>
    <property type="match status" value="1"/>
</dbReference>
<dbReference type="AlphaFoldDB" id="A0A073JX35"/>
<evidence type="ECO:0000256" key="7">
    <source>
        <dbReference type="ARBA" id="ARBA00047647"/>
    </source>
</evidence>
<evidence type="ECO:0000256" key="2">
    <source>
        <dbReference type="ARBA" id="ARBA00011899"/>
    </source>
</evidence>
<dbReference type="GO" id="GO:0008448">
    <property type="term" value="F:N-acetylglucosamine-6-phosphate deacetylase activity"/>
    <property type="evidence" value="ECO:0007669"/>
    <property type="project" value="UniProtKB-EC"/>
</dbReference>
<comment type="similarity">
    <text evidence="1 9">Belongs to the metallo-dependent hydrolases superfamily. NagA family.</text>
</comment>
<keyword evidence="4 12" id="KW-0479">Metal-binding</keyword>
<evidence type="ECO:0000256" key="12">
    <source>
        <dbReference type="PIRSR" id="PIRSR038994-3"/>
    </source>
</evidence>
<dbReference type="Pfam" id="PF01979">
    <property type="entry name" value="Amidohydro_1"/>
    <property type="match status" value="1"/>
</dbReference>
<feature type="binding site" evidence="11">
    <location>
        <position position="139"/>
    </location>
    <ligand>
        <name>substrate</name>
    </ligand>
</feature>
<dbReference type="SUPFAM" id="SSF51338">
    <property type="entry name" value="Composite domain of metallo-dependent hydrolases"/>
    <property type="match status" value="1"/>
</dbReference>
<dbReference type="EMBL" id="JOTN01000011">
    <property type="protein sequence ID" value="KEK18777.1"/>
    <property type="molecule type" value="Genomic_DNA"/>
</dbReference>
<proteinExistence type="inferred from homology"/>
<dbReference type="PIRSF" id="PIRSF038994">
    <property type="entry name" value="NagA"/>
    <property type="match status" value="1"/>
</dbReference>
<comment type="pathway">
    <text evidence="8">Amino-sugar metabolism; N-acetylneuraminate degradation; D-fructose 6-phosphate from N-acetylneuraminate: step 4/5.</text>
</comment>
<keyword evidence="5 9" id="KW-0378">Hydrolase</keyword>
<evidence type="ECO:0000256" key="4">
    <source>
        <dbReference type="ARBA" id="ARBA00022723"/>
    </source>
</evidence>
<feature type="binding site" evidence="11">
    <location>
        <begin position="218"/>
        <end position="219"/>
    </location>
    <ligand>
        <name>substrate</name>
    </ligand>
</feature>
<comment type="cofactor">
    <cofactor evidence="12">
        <name>a divalent metal cation</name>
        <dbReference type="ChEBI" id="CHEBI:60240"/>
    </cofactor>
    <text evidence="12">Binds 1 divalent metal cation per subunit.</text>
</comment>
<dbReference type="RefSeq" id="WP_034639933.1">
    <property type="nucleotide sequence ID" value="NZ_CBCSJC010000012.1"/>
</dbReference>
<dbReference type="CDD" id="cd00854">
    <property type="entry name" value="NagA"/>
    <property type="match status" value="1"/>
</dbReference>
<protein>
    <recommendedName>
        <fullName evidence="3">N-acetylglucosamine-6-phosphate deacetylase</fullName>
        <ecNumber evidence="2">3.5.1.25</ecNumber>
    </recommendedName>
</protein>
<feature type="binding site" evidence="11">
    <location>
        <position position="250"/>
    </location>
    <ligand>
        <name>substrate</name>
    </ligand>
</feature>
<evidence type="ECO:0000256" key="3">
    <source>
        <dbReference type="ARBA" id="ARBA00018029"/>
    </source>
</evidence>
<dbReference type="SUPFAM" id="SSF51556">
    <property type="entry name" value="Metallo-dependent hydrolases"/>
    <property type="match status" value="1"/>
</dbReference>
<dbReference type="PANTHER" id="PTHR11113:SF14">
    <property type="entry name" value="N-ACETYLGLUCOSAMINE-6-PHOSPHATE DEACETYLASE"/>
    <property type="match status" value="1"/>
</dbReference>
<dbReference type="Proteomes" id="UP000027822">
    <property type="component" value="Unassembled WGS sequence"/>
</dbReference>
<dbReference type="InterPro" id="IPR003764">
    <property type="entry name" value="GlcNAc_6-P_deAcase"/>
</dbReference>
<sequence>MNYYVKAATYILEDGIRQSGYLHIVNGYFLKHVEKIEHSNHVIDFGDSVIVPGLVDTHIHGMAGYDVMDGTYESLNTISVALLQCGVTSFLPTTLTDSLESTTRALQNIANAKKRGIDGAFIIGAFLEGPCFTEAHKGAQNPKYFINPTAELLEEWMVASEGTIKKIALAPEREGTVDFIRRAMQYNIRIAIGHTDANYDVCEEAIGAGASIFVHTFNGMRGLHHREPGVVGAALFHDSVYGELIVDGHHVHPSIISIFYKCKGKEKTCLVSDCMRAGLLGDGTYQLGGFAVSVQDGRATTSEGSLAGSTLSLLDGVKNMMKWTNASLLESFHMASLVPAKSIGVDREIGSIAQGKRADFLVLTKELQLLQTFVGGEMKYKRERD</sequence>
<feature type="binding site" evidence="12">
    <location>
        <position position="128"/>
    </location>
    <ligand>
        <name>Zn(2+)</name>
        <dbReference type="ChEBI" id="CHEBI:29105"/>
    </ligand>
</feature>
<evidence type="ECO:0000256" key="8">
    <source>
        <dbReference type="ARBA" id="ARBA00060590"/>
    </source>
</evidence>
<keyword evidence="6 9" id="KW-0119">Carbohydrate metabolism</keyword>
<dbReference type="InterPro" id="IPR032466">
    <property type="entry name" value="Metal_Hydrolase"/>
</dbReference>
<dbReference type="GO" id="GO:0046872">
    <property type="term" value="F:metal ion binding"/>
    <property type="evidence" value="ECO:0007669"/>
    <property type="project" value="UniProtKB-KW"/>
</dbReference>
<organism evidence="14 15">
    <name type="scientific">Bacillus manliponensis</name>
    <dbReference type="NCBI Taxonomy" id="574376"/>
    <lineage>
        <taxon>Bacteria</taxon>
        <taxon>Bacillati</taxon>
        <taxon>Bacillota</taxon>
        <taxon>Bacilli</taxon>
        <taxon>Bacillales</taxon>
        <taxon>Bacillaceae</taxon>
        <taxon>Bacillus</taxon>
        <taxon>Bacillus cereus group</taxon>
    </lineage>
</organism>
<evidence type="ECO:0000256" key="11">
    <source>
        <dbReference type="PIRSR" id="PIRSR038994-2"/>
    </source>
</evidence>